<dbReference type="PROSITE" id="PS51186">
    <property type="entry name" value="GNAT"/>
    <property type="match status" value="1"/>
</dbReference>
<dbReference type="InterPro" id="IPR000182">
    <property type="entry name" value="GNAT_dom"/>
</dbReference>
<gene>
    <name evidence="2" type="ORF">SAMN05192558_103272</name>
</gene>
<keyword evidence="3" id="KW-1185">Reference proteome</keyword>
<dbReference type="OrthoDB" id="3216107at2"/>
<dbReference type="Pfam" id="PF00583">
    <property type="entry name" value="Acetyltransf_1"/>
    <property type="match status" value="1"/>
</dbReference>
<keyword evidence="2" id="KW-0808">Transferase</keyword>
<sequence>MSEFEIDDDPKRIDLDAVWAFMSTEAYWGQWRTREQVAAQVESAWRVVGAYHRETGAQVGFARAISDGVGFGYLADVYVLDSARGNGLGKALVRAMIDDGPGAKFRWALHTKDAHDLYRGFGFAEPGMMYMERRGTGSLD</sequence>
<evidence type="ECO:0000313" key="2">
    <source>
        <dbReference type="EMBL" id="SDO48914.1"/>
    </source>
</evidence>
<evidence type="ECO:0000313" key="3">
    <source>
        <dbReference type="Proteomes" id="UP000199651"/>
    </source>
</evidence>
<dbReference type="RefSeq" id="WP_091372018.1">
    <property type="nucleotide sequence ID" value="NZ_FNDV01000002.1"/>
</dbReference>
<protein>
    <submittedName>
        <fullName evidence="2">Acetyltransferase (GNAT) family protein</fullName>
    </submittedName>
</protein>
<dbReference type="InterPro" id="IPR016181">
    <property type="entry name" value="Acyl_CoA_acyltransferase"/>
</dbReference>
<reference evidence="3" key="1">
    <citation type="submission" date="2016-10" db="EMBL/GenBank/DDBJ databases">
        <authorList>
            <person name="Varghese N."/>
            <person name="Submissions S."/>
        </authorList>
    </citation>
    <scope>NUCLEOTIDE SEQUENCE [LARGE SCALE GENOMIC DNA]</scope>
    <source>
        <strain evidence="3">IBRC-M 10655</strain>
    </source>
</reference>
<feature type="domain" description="N-acetyltransferase" evidence="1">
    <location>
        <begin position="4"/>
        <end position="140"/>
    </location>
</feature>
<name>A0A1H0JZ30_9PSEU</name>
<dbReference type="EMBL" id="FNJB01000003">
    <property type="protein sequence ID" value="SDO48914.1"/>
    <property type="molecule type" value="Genomic_DNA"/>
</dbReference>
<dbReference type="GO" id="GO:0016747">
    <property type="term" value="F:acyltransferase activity, transferring groups other than amino-acyl groups"/>
    <property type="evidence" value="ECO:0007669"/>
    <property type="project" value="InterPro"/>
</dbReference>
<evidence type="ECO:0000259" key="1">
    <source>
        <dbReference type="PROSITE" id="PS51186"/>
    </source>
</evidence>
<dbReference type="PANTHER" id="PTHR43233:SF1">
    <property type="entry name" value="FAMILY N-ACETYLTRANSFERASE, PUTATIVE (AFU_ORTHOLOGUE AFUA_6G03350)-RELATED"/>
    <property type="match status" value="1"/>
</dbReference>
<dbReference type="Gene3D" id="3.40.630.30">
    <property type="match status" value="1"/>
</dbReference>
<accession>A0A1H0JZ30</accession>
<dbReference type="InterPro" id="IPR053144">
    <property type="entry name" value="Acetyltransferase_Butenolide"/>
</dbReference>
<dbReference type="AlphaFoldDB" id="A0A1H0JZ30"/>
<organism evidence="2 3">
    <name type="scientific">Actinokineospora alba</name>
    <dbReference type="NCBI Taxonomy" id="504798"/>
    <lineage>
        <taxon>Bacteria</taxon>
        <taxon>Bacillati</taxon>
        <taxon>Actinomycetota</taxon>
        <taxon>Actinomycetes</taxon>
        <taxon>Pseudonocardiales</taxon>
        <taxon>Pseudonocardiaceae</taxon>
        <taxon>Actinokineospora</taxon>
    </lineage>
</organism>
<dbReference type="PANTHER" id="PTHR43233">
    <property type="entry name" value="FAMILY N-ACETYLTRANSFERASE, PUTATIVE (AFU_ORTHOLOGUE AFUA_6G03350)-RELATED"/>
    <property type="match status" value="1"/>
</dbReference>
<dbReference type="CDD" id="cd04301">
    <property type="entry name" value="NAT_SF"/>
    <property type="match status" value="1"/>
</dbReference>
<proteinExistence type="predicted"/>
<dbReference type="STRING" id="504798.SAMN05421871_102777"/>
<dbReference type="Proteomes" id="UP000199651">
    <property type="component" value="Unassembled WGS sequence"/>
</dbReference>
<dbReference type="SUPFAM" id="SSF55729">
    <property type="entry name" value="Acyl-CoA N-acyltransferases (Nat)"/>
    <property type="match status" value="1"/>
</dbReference>